<accession>A4TXQ5</accession>
<sequence>MAFIQWDKSFSVGTTALDADHRRLIEILNRIYDSWQIDPSKVELDQLFDELLDYTDGHFNREESKLAARDYADLAAHHAQHERLREMVMAFRARHLAGNKPDALTEDMAKFLKTWLMDHILVEDMKYKSLFTAQP</sequence>
<dbReference type="Gene3D" id="1.20.120.50">
    <property type="entry name" value="Hemerythrin-like"/>
    <property type="match status" value="1"/>
</dbReference>
<evidence type="ECO:0000256" key="3">
    <source>
        <dbReference type="ARBA" id="ARBA00022723"/>
    </source>
</evidence>
<dbReference type="NCBIfam" id="NF033749">
    <property type="entry name" value="bact_hemeryth"/>
    <property type="match status" value="1"/>
</dbReference>
<dbReference type="InterPro" id="IPR035938">
    <property type="entry name" value="Hemerythrin-like_sf"/>
</dbReference>
<gene>
    <name evidence="6" type="ORF">MGR_0582</name>
</gene>
<evidence type="ECO:0000256" key="1">
    <source>
        <dbReference type="ARBA" id="ARBA00010587"/>
    </source>
</evidence>
<protein>
    <submittedName>
        <fullName evidence="6">Hemerythrin-like protein</fullName>
    </submittedName>
</protein>
<evidence type="ECO:0000256" key="2">
    <source>
        <dbReference type="ARBA" id="ARBA00022621"/>
    </source>
</evidence>
<dbReference type="PANTHER" id="PTHR37164">
    <property type="entry name" value="BACTERIOHEMERYTHRIN"/>
    <property type="match status" value="1"/>
</dbReference>
<dbReference type="InterPro" id="IPR012312">
    <property type="entry name" value="Hemerythrin-like"/>
</dbReference>
<dbReference type="PROSITE" id="PS00550">
    <property type="entry name" value="HEMERYTHRINS"/>
    <property type="match status" value="1"/>
</dbReference>
<evidence type="ECO:0000256" key="4">
    <source>
        <dbReference type="ARBA" id="ARBA00023004"/>
    </source>
</evidence>
<dbReference type="GO" id="GO:0046872">
    <property type="term" value="F:metal ion binding"/>
    <property type="evidence" value="ECO:0007669"/>
    <property type="project" value="UniProtKB-KW"/>
</dbReference>
<comment type="similarity">
    <text evidence="1">Belongs to the hemerythrin family.</text>
</comment>
<evidence type="ECO:0000259" key="5">
    <source>
        <dbReference type="Pfam" id="PF01814"/>
    </source>
</evidence>
<dbReference type="SUPFAM" id="SSF47188">
    <property type="entry name" value="Hemerythrin-like"/>
    <property type="match status" value="1"/>
</dbReference>
<dbReference type="CDD" id="cd12107">
    <property type="entry name" value="Hemerythrin"/>
    <property type="match status" value="1"/>
</dbReference>
<keyword evidence="2" id="KW-0561">Oxygen transport</keyword>
<dbReference type="AlphaFoldDB" id="A4TXQ5"/>
<dbReference type="Pfam" id="PF01814">
    <property type="entry name" value="Hemerythrin"/>
    <property type="match status" value="1"/>
</dbReference>
<dbReference type="NCBIfam" id="TIGR02481">
    <property type="entry name" value="hemeryth_dom"/>
    <property type="match status" value="1"/>
</dbReference>
<proteinExistence type="inferred from homology"/>
<keyword evidence="2" id="KW-0813">Transport</keyword>
<dbReference type="GO" id="GO:0005344">
    <property type="term" value="F:oxygen carrier activity"/>
    <property type="evidence" value="ECO:0007669"/>
    <property type="project" value="UniProtKB-KW"/>
</dbReference>
<evidence type="ECO:0000313" key="6">
    <source>
        <dbReference type="EMBL" id="CAM75412.1"/>
    </source>
</evidence>
<feature type="domain" description="Hemerythrin-like" evidence="5">
    <location>
        <begin position="13"/>
        <end position="129"/>
    </location>
</feature>
<dbReference type="RefSeq" id="WP_024079187.1">
    <property type="nucleotide sequence ID" value="NZ_CP027527.1"/>
</dbReference>
<dbReference type="EMBL" id="CU459003">
    <property type="protein sequence ID" value="CAM75412.1"/>
    <property type="molecule type" value="Genomic_DNA"/>
</dbReference>
<organism evidence="6">
    <name type="scientific">Magnetospirillum gryphiswaldense</name>
    <dbReference type="NCBI Taxonomy" id="55518"/>
    <lineage>
        <taxon>Bacteria</taxon>
        <taxon>Pseudomonadati</taxon>
        <taxon>Pseudomonadota</taxon>
        <taxon>Alphaproteobacteria</taxon>
        <taxon>Rhodospirillales</taxon>
        <taxon>Rhodospirillaceae</taxon>
        <taxon>Magnetospirillum</taxon>
    </lineage>
</organism>
<keyword evidence="3" id="KW-0479">Metal-binding</keyword>
<keyword evidence="4" id="KW-0408">Iron</keyword>
<dbReference type="PANTHER" id="PTHR37164:SF1">
    <property type="entry name" value="BACTERIOHEMERYTHRIN"/>
    <property type="match status" value="1"/>
</dbReference>
<reference evidence="6" key="1">
    <citation type="journal article" date="2007" name="J. Bacteriol.">
        <title>Comparative genome analysis of four magnetotactic bacteria reveals a complex set of group-specific genes implicated in magnetosome biomineralization and function.</title>
        <authorList>
            <person name="Richter M."/>
            <person name="Kube M."/>
            <person name="Bazylinski D.A."/>
            <person name="Lombardot T."/>
            <person name="Gloeckner F.O."/>
            <person name="Reinhardt R."/>
            <person name="Schueler D."/>
        </authorList>
    </citation>
    <scope>NUCLEOTIDE SEQUENCE</scope>
    <source>
        <strain evidence="6">MSR-1</strain>
    </source>
</reference>
<dbReference type="InterPro" id="IPR016131">
    <property type="entry name" value="Haemerythrin_Fe_BS"/>
</dbReference>
<dbReference type="InterPro" id="IPR012827">
    <property type="entry name" value="Hemerythrin_metal-bd"/>
</dbReference>
<dbReference type="InterPro" id="IPR050669">
    <property type="entry name" value="Hemerythrin"/>
</dbReference>
<name>A4TXQ5_9PROT</name>